<sequence>MHKQLLLVLSITLQKLIWTAD</sequence>
<reference evidence="1" key="1">
    <citation type="submission" date="2018-02" db="EMBL/GenBank/DDBJ databases">
        <title>Rhizophora mucronata_Transcriptome.</title>
        <authorList>
            <person name="Meera S.P."/>
            <person name="Sreeshan A."/>
            <person name="Augustine A."/>
        </authorList>
    </citation>
    <scope>NUCLEOTIDE SEQUENCE</scope>
    <source>
        <tissue evidence="1">Leaf</tissue>
    </source>
</reference>
<evidence type="ECO:0000313" key="1">
    <source>
        <dbReference type="EMBL" id="MBW94478.1"/>
    </source>
</evidence>
<dbReference type="EMBL" id="GGEC01013995">
    <property type="protein sequence ID" value="MBW94478.1"/>
    <property type="molecule type" value="Transcribed_RNA"/>
</dbReference>
<accession>A0A2P2JLY9</accession>
<name>A0A2P2JLY9_RHIMU</name>
<dbReference type="AlphaFoldDB" id="A0A2P2JLY9"/>
<protein>
    <submittedName>
        <fullName evidence="1">Uncharacterized protein</fullName>
    </submittedName>
</protein>
<organism evidence="1">
    <name type="scientific">Rhizophora mucronata</name>
    <name type="common">Asiatic mangrove</name>
    <dbReference type="NCBI Taxonomy" id="61149"/>
    <lineage>
        <taxon>Eukaryota</taxon>
        <taxon>Viridiplantae</taxon>
        <taxon>Streptophyta</taxon>
        <taxon>Embryophyta</taxon>
        <taxon>Tracheophyta</taxon>
        <taxon>Spermatophyta</taxon>
        <taxon>Magnoliopsida</taxon>
        <taxon>eudicotyledons</taxon>
        <taxon>Gunneridae</taxon>
        <taxon>Pentapetalae</taxon>
        <taxon>rosids</taxon>
        <taxon>fabids</taxon>
        <taxon>Malpighiales</taxon>
        <taxon>Rhizophoraceae</taxon>
        <taxon>Rhizophora</taxon>
    </lineage>
</organism>
<proteinExistence type="predicted"/>